<name>A0ABX1E0F7_9PROT</name>
<dbReference type="InterPro" id="IPR050557">
    <property type="entry name" value="RTX_toxin/Mannuronan_C5-epim"/>
</dbReference>
<comment type="subcellular location">
    <subcellularLocation>
        <location evidence="1">Membrane</location>
    </subcellularLocation>
    <subcellularLocation>
        <location evidence="2">Secreted</location>
    </subcellularLocation>
</comment>
<dbReference type="EMBL" id="JAAVNE010000001">
    <property type="protein sequence ID" value="NKC29247.1"/>
    <property type="molecule type" value="Genomic_DNA"/>
</dbReference>
<evidence type="ECO:0000313" key="12">
    <source>
        <dbReference type="EMBL" id="NKC29247.1"/>
    </source>
</evidence>
<evidence type="ECO:0000256" key="9">
    <source>
        <dbReference type="ARBA" id="ARBA00023136"/>
    </source>
</evidence>
<evidence type="ECO:0000256" key="8">
    <source>
        <dbReference type="ARBA" id="ARBA00023026"/>
    </source>
</evidence>
<keyword evidence="13" id="KW-1185">Reference proteome</keyword>
<feature type="compositionally biased region" description="Low complexity" evidence="10">
    <location>
        <begin position="42"/>
        <end position="63"/>
    </location>
</feature>
<feature type="region of interest" description="Disordered" evidence="10">
    <location>
        <begin position="25"/>
        <end position="66"/>
    </location>
</feature>
<dbReference type="Pfam" id="PF00353">
    <property type="entry name" value="HemolysinCabind"/>
    <property type="match status" value="11"/>
</dbReference>
<feature type="region of interest" description="Disordered" evidence="10">
    <location>
        <begin position="242"/>
        <end position="262"/>
    </location>
</feature>
<evidence type="ECO:0000256" key="6">
    <source>
        <dbReference type="ARBA" id="ARBA00022737"/>
    </source>
</evidence>
<evidence type="ECO:0000259" key="11">
    <source>
        <dbReference type="SMART" id="SM00237"/>
    </source>
</evidence>
<keyword evidence="5" id="KW-0732">Signal</keyword>
<keyword evidence="3" id="KW-0964">Secreted</keyword>
<dbReference type="PROSITE" id="PS00330">
    <property type="entry name" value="HEMOLYSIN_CALCIUM"/>
    <property type="match status" value="13"/>
</dbReference>
<dbReference type="SUPFAM" id="SSF141072">
    <property type="entry name" value="CalX-like"/>
    <property type="match status" value="5"/>
</dbReference>
<gene>
    <name evidence="12" type="ORF">HEQ75_00115</name>
</gene>
<reference evidence="12 13" key="1">
    <citation type="submission" date="2020-03" db="EMBL/GenBank/DDBJ databases">
        <title>Roseomonas selenitidurans sp. nov. isolated from urban soil.</title>
        <authorList>
            <person name="Liu H."/>
        </authorList>
    </citation>
    <scope>NUCLEOTIDE SEQUENCE [LARGE SCALE GENOMIC DNA]</scope>
    <source>
        <strain evidence="12 13">BU-1</strain>
    </source>
</reference>
<dbReference type="InterPro" id="IPR003644">
    <property type="entry name" value="Calx_beta"/>
</dbReference>
<protein>
    <recommendedName>
        <fullName evidence="11">Calx-beta domain-containing protein</fullName>
    </recommendedName>
</protein>
<proteinExistence type="predicted"/>
<comment type="caution">
    <text evidence="12">The sequence shown here is derived from an EMBL/GenBank/DDBJ whole genome shotgun (WGS) entry which is preliminary data.</text>
</comment>
<feature type="region of interest" description="Disordered" evidence="10">
    <location>
        <begin position="1299"/>
        <end position="1369"/>
    </location>
</feature>
<dbReference type="Gene3D" id="2.150.10.10">
    <property type="entry name" value="Serralysin-like metalloprotease, C-terminal"/>
    <property type="match status" value="7"/>
</dbReference>
<dbReference type="InterPro" id="IPR003995">
    <property type="entry name" value="RTX_toxin_determinant-A"/>
</dbReference>
<feature type="domain" description="Calx-beta" evidence="11">
    <location>
        <begin position="929"/>
        <end position="1040"/>
    </location>
</feature>
<keyword evidence="6" id="KW-0677">Repeat</keyword>
<organism evidence="12 13">
    <name type="scientific">Falsiroseomonas selenitidurans</name>
    <dbReference type="NCBI Taxonomy" id="2716335"/>
    <lineage>
        <taxon>Bacteria</taxon>
        <taxon>Pseudomonadati</taxon>
        <taxon>Pseudomonadota</taxon>
        <taxon>Alphaproteobacteria</taxon>
        <taxon>Acetobacterales</taxon>
        <taxon>Roseomonadaceae</taxon>
        <taxon>Falsiroseomonas</taxon>
    </lineage>
</organism>
<dbReference type="InterPro" id="IPR018511">
    <property type="entry name" value="Hemolysin-typ_Ca-bd_CS"/>
</dbReference>
<evidence type="ECO:0000256" key="4">
    <source>
        <dbReference type="ARBA" id="ARBA00022656"/>
    </source>
</evidence>
<feature type="domain" description="Calx-beta" evidence="11">
    <location>
        <begin position="779"/>
        <end position="881"/>
    </location>
</feature>
<dbReference type="InterPro" id="IPR001343">
    <property type="entry name" value="Hemolysn_Ca-bd"/>
</dbReference>
<evidence type="ECO:0000256" key="5">
    <source>
        <dbReference type="ARBA" id="ARBA00022729"/>
    </source>
</evidence>
<dbReference type="Pfam" id="PF03160">
    <property type="entry name" value="Calx-beta"/>
    <property type="match status" value="4"/>
</dbReference>
<evidence type="ECO:0000256" key="3">
    <source>
        <dbReference type="ARBA" id="ARBA00022525"/>
    </source>
</evidence>
<dbReference type="PANTHER" id="PTHR38340:SF1">
    <property type="entry name" value="S-LAYER PROTEIN"/>
    <property type="match status" value="1"/>
</dbReference>
<dbReference type="RefSeq" id="WP_168026879.1">
    <property type="nucleotide sequence ID" value="NZ_JAAVNE010000001.1"/>
</dbReference>
<feature type="compositionally biased region" description="Low complexity" evidence="10">
    <location>
        <begin position="1319"/>
        <end position="1329"/>
    </location>
</feature>
<keyword evidence="9" id="KW-0472">Membrane</keyword>
<dbReference type="InterPro" id="IPR038081">
    <property type="entry name" value="CalX-like_sf"/>
</dbReference>
<sequence length="1585" mass="159299">MPDLFGTTGADTVVGTELADRIFGGPAVPDLPGAGQHEDSPDLLSGLGGADTLDGSGGDDTLLGGAGNDQLQGGFGNDLVRGGDGTDFLLALAFSSGSGADSLHGEAGDDFLWAPARGGGIVDGGEGWDSLRFTLSFLDGDRVTLVDRTIRDIEVLVTGGDLITATAAQFAGFEDIAGSGVVGLPSVHLVLAAPGLLDLRRQLSSVSPLDGSTLWVGVDLLGSEGGDTLTGGEGRDSILGAAGDDVLDGQGGDDTLEGGAGRDRLLGGEGHDVLLSGDTSGDTLLGGAGDDTLRPMDGADLVDGGEGFDWVSPAGALRSLDGLTLLGIEGLRSGDAFVRASAAIFAGFEKIVPDSNIARLLLTEAGALDLTEALTYRIEDLDFTGLYRAEIQGSGGADSLIGGRGGDTMGGGAGDDVLEGHDGRDFIHGGIGNDRLLGGAGNDVLESGDAAGVPEADSLHGGAGEDVLSSSGGADLLDGGADHDTLSVHADATTLDGFTILDIESLVTNQLRVRAAPGLFQQFESISTTGGDNGASRGIDLALTQGGTLDLRGKLGWTTIAGDPRDREATVVGSDQADRIVTGMGDDSVLGGGGADTIQGMEGDDRILGGSGLDTAVYDALFNDVTVQRHSEVSATGWQVFGALGTDTLLEMEFVQFRNGILDLRTQEFAATGGFAVLPTAADGAEGALLGGVHRFTVTRSGDTTAAASIGWTVEGIGDNAADAADFAGGLLPGGTVAFAAGETSRTIEIRLAPDTLAEADEGYAVRLASIGGLDPEFAIGTIRNDDTNIAIAPRDADRLEGHGEVASFTFQVTRSGETAAAQLLDWAVVTDAADGTDFFGGVLPFGQVSFAAGQTALDITVRVMGDTVLEADEPFQVVLSLPVPGGGTGTGGVVGGEVGGGPGGIDLGGGVIGGETGAISVTLSQASAEGVIRNDDAVLSLAALNAGRTEGQGGSTPFTFTVTREGFTGTSHSVLWSVATLPGSSVDAEDFVIGTLPVGYVLPAGFVTLAPGETSATITVPVRGDSVFEADERFSVDLGLHSAGTVIGTGSANGTIRNDDASVSLTTTEVTAEEGDSGTTEYRFTLARLGASDTEKKIPWSVTGSGANPADAADFVGGALPAGLVTFAANAKTATVTLRVAGDTEVEADEAFLLSLGTAPAGIEYGTTKATGRIGNDDLPRDSVVRIASAAPFVVEGNSGVTALQFNVTRDGDLTRAFSLDWQALGDGAAPVDAADFEAGALPSGTLQFAAGETLVVLTLRVAGDTVHELDEGVGILLGAAPAGVVRDTSFAIAQIRNDDAAPQGPVQERGGPGPDTLEGGALADSLAGGAGDDMLEGGAGDDTLAGGAGNDMLEGGEGNDFLVGGPGADTMAGGAGADRYVVQDGDDVIVLEVPGGGDDRIIAKFSWILTPNTETLMLVGDAADGAGQDLDNRIIGNAGDNHLRGMAGRDTILGHDGDDTLEGGLGYDRLTGGAGNDVFRFLEVEADGRDLLVGFESGRDSIEISAAGFGGGLVAGMDLMAQGRFLVNGNGFADSADGVGQLVYDSARARLWWDADGIGVESRMLVAVLTGDALLARDLSIIG</sequence>
<feature type="domain" description="Calx-beta" evidence="11">
    <location>
        <begin position="1053"/>
        <end position="1158"/>
    </location>
</feature>
<evidence type="ECO:0000256" key="7">
    <source>
        <dbReference type="ARBA" id="ARBA00022837"/>
    </source>
</evidence>
<dbReference type="PRINTS" id="PR01488">
    <property type="entry name" value="RTXTOXINA"/>
</dbReference>
<evidence type="ECO:0000256" key="2">
    <source>
        <dbReference type="ARBA" id="ARBA00004613"/>
    </source>
</evidence>
<keyword evidence="7" id="KW-0106">Calcium</keyword>
<keyword evidence="8" id="KW-0843">Virulence</keyword>
<dbReference type="Proteomes" id="UP000787635">
    <property type="component" value="Unassembled WGS sequence"/>
</dbReference>
<dbReference type="PRINTS" id="PR00313">
    <property type="entry name" value="CABNDNGRPT"/>
</dbReference>
<dbReference type="Gene3D" id="2.60.40.2030">
    <property type="match status" value="5"/>
</dbReference>
<keyword evidence="4" id="KW-0800">Toxin</keyword>
<evidence type="ECO:0000313" key="13">
    <source>
        <dbReference type="Proteomes" id="UP000787635"/>
    </source>
</evidence>
<dbReference type="SMART" id="SM00237">
    <property type="entry name" value="Calx_beta"/>
    <property type="match status" value="5"/>
</dbReference>
<feature type="domain" description="Calx-beta" evidence="11">
    <location>
        <begin position="1175"/>
        <end position="1280"/>
    </location>
</feature>
<feature type="domain" description="Calx-beta" evidence="11">
    <location>
        <begin position="662"/>
        <end position="769"/>
    </location>
</feature>
<dbReference type="PANTHER" id="PTHR38340">
    <property type="entry name" value="S-LAYER PROTEIN"/>
    <property type="match status" value="1"/>
</dbReference>
<evidence type="ECO:0000256" key="10">
    <source>
        <dbReference type="SAM" id="MobiDB-lite"/>
    </source>
</evidence>
<evidence type="ECO:0000256" key="1">
    <source>
        <dbReference type="ARBA" id="ARBA00004370"/>
    </source>
</evidence>
<dbReference type="InterPro" id="IPR011049">
    <property type="entry name" value="Serralysin-like_metalloprot_C"/>
</dbReference>
<accession>A0ABX1E0F7</accession>
<dbReference type="SUPFAM" id="SSF51120">
    <property type="entry name" value="beta-Roll"/>
    <property type="match status" value="7"/>
</dbReference>